<dbReference type="Proteomes" id="UP000034595">
    <property type="component" value="Unassembled WGS sequence"/>
</dbReference>
<evidence type="ECO:0000256" key="2">
    <source>
        <dbReference type="SAM" id="Phobius"/>
    </source>
</evidence>
<keyword evidence="2" id="KW-0472">Membrane</keyword>
<dbReference type="InterPro" id="IPR051200">
    <property type="entry name" value="Host-pathogen_enzymatic-act"/>
</dbReference>
<evidence type="ECO:0000256" key="1">
    <source>
        <dbReference type="ARBA" id="ARBA00022729"/>
    </source>
</evidence>
<dbReference type="Gene3D" id="2.130.10.10">
    <property type="entry name" value="YVTN repeat-like/Quinoprotein amine dehydrogenase"/>
    <property type="match status" value="3"/>
</dbReference>
<keyword evidence="2" id="KW-1133">Transmembrane helix</keyword>
<dbReference type="InterPro" id="IPR013783">
    <property type="entry name" value="Ig-like_fold"/>
</dbReference>
<dbReference type="InterPro" id="IPR015943">
    <property type="entry name" value="WD40/YVTN_repeat-like_dom_sf"/>
</dbReference>
<dbReference type="SUPFAM" id="SSF50974">
    <property type="entry name" value="Nitrous oxide reductase, N-terminal domain"/>
    <property type="match status" value="1"/>
</dbReference>
<gene>
    <name evidence="4" type="ORF">UW78_C0006G0108</name>
</gene>
<dbReference type="Pfam" id="PF21783">
    <property type="entry name" value="YNCE"/>
    <property type="match status" value="2"/>
</dbReference>
<accession>A0A0G1KDT5</accession>
<dbReference type="InterPro" id="IPR011045">
    <property type="entry name" value="N2O_reductase_N"/>
</dbReference>
<reference evidence="4 5" key="1">
    <citation type="journal article" date="2015" name="Nature">
        <title>rRNA introns, odd ribosomes, and small enigmatic genomes across a large radiation of phyla.</title>
        <authorList>
            <person name="Brown C.T."/>
            <person name="Hug L.A."/>
            <person name="Thomas B.C."/>
            <person name="Sharon I."/>
            <person name="Castelle C.J."/>
            <person name="Singh A."/>
            <person name="Wilkins M.J."/>
            <person name="Williams K.H."/>
            <person name="Banfield J.F."/>
        </authorList>
    </citation>
    <scope>NUCLEOTIDE SEQUENCE [LARGE SCALE GENOMIC DNA]</scope>
</reference>
<dbReference type="EMBL" id="LCJQ01000006">
    <property type="protein sequence ID" value="KKT81743.1"/>
    <property type="molecule type" value="Genomic_DNA"/>
</dbReference>
<dbReference type="InterPro" id="IPR011467">
    <property type="entry name" value="DUF1573"/>
</dbReference>
<evidence type="ECO:0000313" key="4">
    <source>
        <dbReference type="EMBL" id="KKT81743.1"/>
    </source>
</evidence>
<sequence>MKNIKIIIVLVAIVIIGVIINYGSGKQENKINSSLRVEEKVYVAIEGSGEIAVLNPQTKQVLKKINLSKDTDGITVSYMPHNVQVAPDNKSVWVTANAEDEKNMKMSFRIIPRAEANAGHGEEGMAMQRNNDEVIVIDPFSDVIIKRIEIGQELHLSHISLTPDSRYAIVASQEKGIIYKINTTSFEVEKEVTTKKGGGPHGLRISPDGKTAYIAMLSGKSMGVLDIDSFNLKDISLNGAAVQTGVTPDGKYALASVYDAKSLAVYDTALAKLSYVDLPQDAKGPVQLYPTPDSRFVYVADQGFYFDQPIGDTIYKIDLKEMSVVQAIKSGSAPHGVTVSKNGKFAYITNLKSDDVSIIDTAMEKEVAKINVGKMPNGISVWYRDAEISGKGNYSELVSSEKSFDFGTVSMKNGKVSHSFKIKNTGSSSVEIASVTTSCMCTEATIINGTSRKGPFGMPGHGGLASKINEIVKPGQEIIIEVEVDPAAHGPQGAGPAKKVVYIETDSATNPTLKLELDINVTP</sequence>
<dbReference type="Gene3D" id="2.60.40.10">
    <property type="entry name" value="Immunoglobulins"/>
    <property type="match status" value="1"/>
</dbReference>
<protein>
    <recommendedName>
        <fullName evidence="3">YNCE-like beta-propeller domain-containing protein</fullName>
    </recommendedName>
</protein>
<evidence type="ECO:0000313" key="5">
    <source>
        <dbReference type="Proteomes" id="UP000034595"/>
    </source>
</evidence>
<keyword evidence="1" id="KW-0732">Signal</keyword>
<feature type="domain" description="YNCE-like beta-propeller" evidence="3">
    <location>
        <begin position="129"/>
        <end position="270"/>
    </location>
</feature>
<feature type="transmembrane region" description="Helical" evidence="2">
    <location>
        <begin position="7"/>
        <end position="24"/>
    </location>
</feature>
<evidence type="ECO:0000259" key="3">
    <source>
        <dbReference type="Pfam" id="PF21783"/>
    </source>
</evidence>
<dbReference type="InterPro" id="IPR011964">
    <property type="entry name" value="YVTN_b-propeller_repeat"/>
</dbReference>
<organism evidence="4 5">
    <name type="scientific">Candidatus Azambacteria bacterium GW2011_GWA1_44_9</name>
    <dbReference type="NCBI Taxonomy" id="1618610"/>
    <lineage>
        <taxon>Bacteria</taxon>
        <taxon>Candidatus Azamiibacteriota</taxon>
    </lineage>
</organism>
<dbReference type="PANTHER" id="PTHR47197:SF3">
    <property type="entry name" value="DIHYDRO-HEME D1 DEHYDROGENASE"/>
    <property type="match status" value="1"/>
</dbReference>
<dbReference type="InterPro" id="IPR048433">
    <property type="entry name" value="YNCE-like_beta-prop"/>
</dbReference>
<dbReference type="AlphaFoldDB" id="A0A0G1KDT5"/>
<dbReference type="NCBIfam" id="TIGR02276">
    <property type="entry name" value="beta_rpt_yvtn"/>
    <property type="match status" value="1"/>
</dbReference>
<keyword evidence="2" id="KW-0812">Transmembrane</keyword>
<feature type="domain" description="YNCE-like beta-propeller" evidence="3">
    <location>
        <begin position="310"/>
        <end position="380"/>
    </location>
</feature>
<comment type="caution">
    <text evidence="4">The sequence shown here is derived from an EMBL/GenBank/DDBJ whole genome shotgun (WGS) entry which is preliminary data.</text>
</comment>
<proteinExistence type="predicted"/>
<name>A0A0G1KDT5_9BACT</name>
<dbReference type="Pfam" id="PF07610">
    <property type="entry name" value="DUF1573"/>
    <property type="match status" value="1"/>
</dbReference>
<dbReference type="PANTHER" id="PTHR47197">
    <property type="entry name" value="PROTEIN NIRF"/>
    <property type="match status" value="1"/>
</dbReference>